<dbReference type="GO" id="GO:0016853">
    <property type="term" value="F:isomerase activity"/>
    <property type="evidence" value="ECO:0007669"/>
    <property type="project" value="UniProtKB-KW"/>
</dbReference>
<accession>A0A4Q9B9M7</accession>
<feature type="signal peptide" evidence="1">
    <location>
        <begin position="1"/>
        <end position="30"/>
    </location>
</feature>
<proteinExistence type="predicted"/>
<dbReference type="SUPFAM" id="SSF51658">
    <property type="entry name" value="Xylose isomerase-like"/>
    <property type="match status" value="1"/>
</dbReference>
<dbReference type="AlphaFoldDB" id="A0A4Q9B9M7"/>
<feature type="domain" description="Xylose isomerase-like TIM barrel" evidence="2">
    <location>
        <begin position="58"/>
        <end position="302"/>
    </location>
</feature>
<dbReference type="PANTHER" id="PTHR12110:SF41">
    <property type="entry name" value="INOSOSE DEHYDRATASE"/>
    <property type="match status" value="1"/>
</dbReference>
<dbReference type="RefSeq" id="WP_130896176.1">
    <property type="nucleotide sequence ID" value="NZ_JAANOL010000001.1"/>
</dbReference>
<comment type="caution">
    <text evidence="3">The sequence shown here is derived from an EMBL/GenBank/DDBJ whole genome shotgun (WGS) entry which is preliminary data.</text>
</comment>
<keyword evidence="3" id="KW-0413">Isomerase</keyword>
<feature type="chain" id="PRO_5020577294" evidence="1">
    <location>
        <begin position="31"/>
        <end position="307"/>
    </location>
</feature>
<evidence type="ECO:0000256" key="1">
    <source>
        <dbReference type="SAM" id="SignalP"/>
    </source>
</evidence>
<keyword evidence="4" id="KW-1185">Reference proteome</keyword>
<dbReference type="Proteomes" id="UP000293583">
    <property type="component" value="Unassembled WGS sequence"/>
</dbReference>
<organism evidence="3 4">
    <name type="scientific">Aquirufa antheringensis</name>
    <dbReference type="NCBI Taxonomy" id="2516559"/>
    <lineage>
        <taxon>Bacteria</taxon>
        <taxon>Pseudomonadati</taxon>
        <taxon>Bacteroidota</taxon>
        <taxon>Cytophagia</taxon>
        <taxon>Cytophagales</taxon>
        <taxon>Flectobacillaceae</taxon>
        <taxon>Aquirufa</taxon>
    </lineage>
</organism>
<dbReference type="InterPro" id="IPR036237">
    <property type="entry name" value="Xyl_isomerase-like_sf"/>
</dbReference>
<dbReference type="OrthoDB" id="9798407at2"/>
<evidence type="ECO:0000259" key="2">
    <source>
        <dbReference type="Pfam" id="PF01261"/>
    </source>
</evidence>
<dbReference type="InterPro" id="IPR050312">
    <property type="entry name" value="IolE/XylAMocC-like"/>
</dbReference>
<evidence type="ECO:0000313" key="3">
    <source>
        <dbReference type="EMBL" id="TBH71934.1"/>
    </source>
</evidence>
<dbReference type="InterPro" id="IPR013022">
    <property type="entry name" value="Xyl_isomerase-like_TIM-brl"/>
</dbReference>
<sequence>MNTSRRSFLRNSAFGLGAIAFASPALQALAAVKYKKLVGVQLYSVRDDMRKDPQGTLNALAEMGYKYVEHANYVNRKFYGWEAKEFKKRLDDLGIKMPSGHTVMGKPHWDDAKNDFTDLWKYTVEDAAIMGQELVISPSIDMGIRKDKNLLLKYMDIFNKSGELCQKSGMRFGYHNHDFEFSEKLEGELLYDIMLNNTDPTLVAQQLDIGNMINGGGIPAEVMKKFPGRFVSMHVKDEVPAPSGHEKFESTVLGKGSGQIDVQALVKLGDKEGGTKHFIIEQEAYQGLKPLDCMKENIAIMRGWGYK</sequence>
<dbReference type="PANTHER" id="PTHR12110">
    <property type="entry name" value="HYDROXYPYRUVATE ISOMERASE"/>
    <property type="match status" value="1"/>
</dbReference>
<dbReference type="EMBL" id="SEWY01000004">
    <property type="protein sequence ID" value="TBH71934.1"/>
    <property type="molecule type" value="Genomic_DNA"/>
</dbReference>
<gene>
    <name evidence="3" type="ORF">EWU20_08895</name>
</gene>
<dbReference type="PROSITE" id="PS51318">
    <property type="entry name" value="TAT"/>
    <property type="match status" value="1"/>
</dbReference>
<name>A0A4Q9B9M7_9BACT</name>
<reference evidence="3 4" key="1">
    <citation type="submission" date="2019-02" db="EMBL/GenBank/DDBJ databases">
        <title>Genome of a new Bacteroidetes strain.</title>
        <authorList>
            <person name="Pitt A."/>
        </authorList>
    </citation>
    <scope>NUCLEOTIDE SEQUENCE [LARGE SCALE GENOMIC DNA]</scope>
    <source>
        <strain evidence="3 4">103A-SOEBACH</strain>
    </source>
</reference>
<keyword evidence="1" id="KW-0732">Signal</keyword>
<dbReference type="Pfam" id="PF01261">
    <property type="entry name" value="AP_endonuc_2"/>
    <property type="match status" value="1"/>
</dbReference>
<dbReference type="InterPro" id="IPR006311">
    <property type="entry name" value="TAT_signal"/>
</dbReference>
<dbReference type="Gene3D" id="3.20.20.150">
    <property type="entry name" value="Divalent-metal-dependent TIM barrel enzymes"/>
    <property type="match status" value="1"/>
</dbReference>
<protein>
    <submittedName>
        <fullName evidence="3">Sugar phosphate isomerase/epimerase</fullName>
    </submittedName>
</protein>
<evidence type="ECO:0000313" key="4">
    <source>
        <dbReference type="Proteomes" id="UP000293583"/>
    </source>
</evidence>